<dbReference type="PROSITE" id="PS51257">
    <property type="entry name" value="PROKAR_LIPOPROTEIN"/>
    <property type="match status" value="1"/>
</dbReference>
<comment type="caution">
    <text evidence="1">The sequence shown here is derived from an EMBL/GenBank/DDBJ whole genome shotgun (WGS) entry which is preliminary data.</text>
</comment>
<dbReference type="AlphaFoldDB" id="A0A3M0G3F2"/>
<reference evidence="1 2" key="1">
    <citation type="submission" date="2018-10" db="EMBL/GenBank/DDBJ databases">
        <title>Dokdonia luteus sp. nov., isolated from sea water.</title>
        <authorList>
            <person name="Zhou L.Y."/>
            <person name="Du Z.J."/>
        </authorList>
    </citation>
    <scope>NUCLEOTIDE SEQUENCE [LARGE SCALE GENOMIC DNA]</scope>
    <source>
        <strain evidence="1 2">SH27</strain>
    </source>
</reference>
<dbReference type="PANTHER" id="PTHR43546">
    <property type="entry name" value="UPF0173 METAL-DEPENDENT HYDROLASE MJ1163-RELATED"/>
    <property type="match status" value="1"/>
</dbReference>
<dbReference type="Proteomes" id="UP000281985">
    <property type="component" value="Unassembled WGS sequence"/>
</dbReference>
<dbReference type="RefSeq" id="WP_121917149.1">
    <property type="nucleotide sequence ID" value="NZ_REFV01000006.1"/>
</dbReference>
<sequence length="260" mass="29196">MKKILFTMSICLAFFACKNDKKENNTVQTNEDVTVESPTTNFEIIPISHATMVLKWNGKTIYVDPVGGAELFADYDNPDIVLVTDIHGDHLNVETLEGLNMDNATLIVPSAVNEKTPQGISSQIIVLNNSNTADVLGFNIEAIPMYNLREEALNFHTKGRGNGYVIENDGKRIYISGDTEDIPEMRNLENIDIAFVCMNLPYTMTEESAAAAVLDFKPKTVLPYHYRGKEKMSDVFKFKNLVNAGNENIEVLMMDWYPEQ</sequence>
<dbReference type="InterPro" id="IPR050114">
    <property type="entry name" value="UPF0173_UPF0282_UlaG_hydrolase"/>
</dbReference>
<keyword evidence="2" id="KW-1185">Reference proteome</keyword>
<evidence type="ECO:0000313" key="1">
    <source>
        <dbReference type="EMBL" id="RMB59511.1"/>
    </source>
</evidence>
<gene>
    <name evidence="1" type="ORF">EAX61_07965</name>
</gene>
<keyword evidence="1" id="KW-0378">Hydrolase</keyword>
<dbReference type="InterPro" id="IPR036866">
    <property type="entry name" value="RibonucZ/Hydroxyglut_hydro"/>
</dbReference>
<dbReference type="PANTHER" id="PTHR43546:SF3">
    <property type="entry name" value="UPF0173 METAL-DEPENDENT HYDROLASE MJ1163"/>
    <property type="match status" value="1"/>
</dbReference>
<organism evidence="1 2">
    <name type="scientific">Dokdonia sinensis</name>
    <dbReference type="NCBI Taxonomy" id="2479847"/>
    <lineage>
        <taxon>Bacteria</taxon>
        <taxon>Pseudomonadati</taxon>
        <taxon>Bacteroidota</taxon>
        <taxon>Flavobacteriia</taxon>
        <taxon>Flavobacteriales</taxon>
        <taxon>Flavobacteriaceae</taxon>
        <taxon>Dokdonia</taxon>
    </lineage>
</organism>
<evidence type="ECO:0000313" key="2">
    <source>
        <dbReference type="Proteomes" id="UP000281985"/>
    </source>
</evidence>
<dbReference type="Gene3D" id="3.60.15.10">
    <property type="entry name" value="Ribonuclease Z/Hydroxyacylglutathione hydrolase-like"/>
    <property type="match status" value="1"/>
</dbReference>
<proteinExistence type="predicted"/>
<name>A0A3M0G3F2_9FLAO</name>
<protein>
    <submittedName>
        <fullName evidence="1">MBL fold metallo-hydrolase</fullName>
    </submittedName>
</protein>
<dbReference type="Pfam" id="PF13483">
    <property type="entry name" value="Lactamase_B_3"/>
    <property type="match status" value="1"/>
</dbReference>
<accession>A0A3M0G3F2</accession>
<dbReference type="OrthoDB" id="9789133at2"/>
<dbReference type="GO" id="GO:0016787">
    <property type="term" value="F:hydrolase activity"/>
    <property type="evidence" value="ECO:0007669"/>
    <property type="project" value="UniProtKB-KW"/>
</dbReference>
<dbReference type="EMBL" id="REFV01000006">
    <property type="protein sequence ID" value="RMB59511.1"/>
    <property type="molecule type" value="Genomic_DNA"/>
</dbReference>
<dbReference type="SUPFAM" id="SSF56281">
    <property type="entry name" value="Metallo-hydrolase/oxidoreductase"/>
    <property type="match status" value="1"/>
</dbReference>